<name>A0A4Q0UB99_9BACT</name>
<accession>A0A4Q0UB99</accession>
<organism evidence="1 2">
    <name type="scientific">Candidatus Amulumruptor caecigallinarius</name>
    <dbReference type="NCBI Taxonomy" id="2109911"/>
    <lineage>
        <taxon>Bacteria</taxon>
        <taxon>Pseudomonadati</taxon>
        <taxon>Bacteroidota</taxon>
        <taxon>Bacteroidia</taxon>
        <taxon>Bacteroidales</taxon>
        <taxon>Muribaculaceae</taxon>
        <taxon>Candidatus Amulumruptor</taxon>
    </lineage>
</organism>
<dbReference type="EMBL" id="DYXT01000027">
    <property type="protein sequence ID" value="HJE39067.1"/>
    <property type="molecule type" value="Genomic_DNA"/>
</dbReference>
<comment type="caution">
    <text evidence="1">The sequence shown here is derived from an EMBL/GenBank/DDBJ whole genome shotgun (WGS) entry which is preliminary data.</text>
</comment>
<reference evidence="1" key="1">
    <citation type="journal article" date="2021" name="PeerJ">
        <title>Extensive microbial diversity within the chicken gut microbiome revealed by metagenomics and culture.</title>
        <authorList>
            <person name="Gilroy R."/>
            <person name="Ravi A."/>
            <person name="Getino M."/>
            <person name="Pursley I."/>
            <person name="Horton D.L."/>
            <person name="Alikhan N.F."/>
            <person name="Baker D."/>
            <person name="Gharbi K."/>
            <person name="Hall N."/>
            <person name="Watson M."/>
            <person name="Adriaenssens E.M."/>
            <person name="Foster-Nyarko E."/>
            <person name="Jarju S."/>
            <person name="Secka A."/>
            <person name="Antonio M."/>
            <person name="Oren A."/>
            <person name="Chaudhuri R.R."/>
            <person name="La Ragione R."/>
            <person name="Hildebrand F."/>
            <person name="Pallen M.J."/>
        </authorList>
    </citation>
    <scope>NUCLEOTIDE SEQUENCE</scope>
    <source>
        <strain evidence="1">4100</strain>
    </source>
</reference>
<evidence type="ECO:0000313" key="1">
    <source>
        <dbReference type="EMBL" id="HJE39067.1"/>
    </source>
</evidence>
<protein>
    <submittedName>
        <fullName evidence="1">Capsule assembly Wzi family protein</fullName>
    </submittedName>
</protein>
<proteinExistence type="predicted"/>
<dbReference type="InterPro" id="IPR038636">
    <property type="entry name" value="Wzi_sf"/>
</dbReference>
<sequence length="509" mass="57052">MNLRYLMLCALCGMTVPAHLMAEENINYDASLTLETSSGSFAPYYFAANRCGILTQSDNVLLNVGASRDYDLSKRVTWSYGIRAVGGWSSATSYGIFDPSATSQWGTRDARPAAIWLQEAWAGFKFRGVYIEGGMRQSGSPLLDDELSSGDMVHSANARPIPQIMAGFIDFQDIPFTNKWAQIKGVISYGWFVQNGWIDSHYNFYNYHINRNQLYSYKNIYFRSNPQKPFSVTVGAQIAGDFGGTTYHYAKGQLYDVEKHGSSISDYWKMLIPTPDNGDDFYEGALLGSWDFNARYRLRSGHEIKAYFQWLWEDGSGMSKHNGWDGLWGMEYKSETPWWIDGAVIEYLDLTNHGGPIHFAPHFQGADIPYQSTGADNYYNSGYYNAYTNFGMGIGNAMVMSPIYNRDGYPQFLLNRVKGVHVALRGTLSDCVGYKVKFGWRKALGTSYEPLQAPVHSTMFMAEATWRIPQVKGLQLSGAFGLDHGQMPGNSVGAMVTLSYDGLLKLRGK</sequence>
<evidence type="ECO:0000313" key="2">
    <source>
        <dbReference type="Proteomes" id="UP000711407"/>
    </source>
</evidence>
<dbReference type="AlphaFoldDB" id="A0A4Q0UB99"/>
<dbReference type="Proteomes" id="UP000711407">
    <property type="component" value="Unassembled WGS sequence"/>
</dbReference>
<gene>
    <name evidence="1" type="ORF">K8V47_04845</name>
</gene>
<reference evidence="1" key="2">
    <citation type="submission" date="2021-09" db="EMBL/GenBank/DDBJ databases">
        <authorList>
            <person name="Gilroy R."/>
        </authorList>
    </citation>
    <scope>NUCLEOTIDE SEQUENCE</scope>
    <source>
        <strain evidence="1">4100</strain>
    </source>
</reference>
<dbReference type="Gene3D" id="2.40.160.130">
    <property type="entry name" value="Capsule assembly protein Wzi"/>
    <property type="match status" value="1"/>
</dbReference>